<accession>A0A6F9DG04</accession>
<organism evidence="3">
    <name type="scientific">Phallusia mammillata</name>
    <dbReference type="NCBI Taxonomy" id="59560"/>
    <lineage>
        <taxon>Eukaryota</taxon>
        <taxon>Metazoa</taxon>
        <taxon>Chordata</taxon>
        <taxon>Tunicata</taxon>
        <taxon>Ascidiacea</taxon>
        <taxon>Phlebobranchia</taxon>
        <taxon>Ascidiidae</taxon>
        <taxon>Phallusia</taxon>
    </lineage>
</organism>
<gene>
    <name evidence="3" type="primary">Klhl12-025</name>
</gene>
<dbReference type="PANTHER" id="PTHR24412:SF489">
    <property type="entry name" value="RING FINGER DOMAIN AND KELCH REPEAT-CONTAINING PROTEIN DDB_G0271372"/>
    <property type="match status" value="1"/>
</dbReference>
<keyword evidence="2" id="KW-0677">Repeat</keyword>
<dbReference type="Pfam" id="PF01344">
    <property type="entry name" value="Kelch_1"/>
    <property type="match status" value="1"/>
</dbReference>
<dbReference type="AlphaFoldDB" id="A0A6F9DG04"/>
<dbReference type="InterPro" id="IPR015915">
    <property type="entry name" value="Kelch-typ_b-propeller"/>
</dbReference>
<dbReference type="PANTHER" id="PTHR24412">
    <property type="entry name" value="KELCH PROTEIN"/>
    <property type="match status" value="1"/>
</dbReference>
<keyword evidence="1" id="KW-0880">Kelch repeat</keyword>
<proteinExistence type="evidence at transcript level"/>
<dbReference type="EMBL" id="LR786269">
    <property type="protein sequence ID" value="CAB3259551.1"/>
    <property type="molecule type" value="mRNA"/>
</dbReference>
<dbReference type="Gene3D" id="2.120.10.80">
    <property type="entry name" value="Kelch-type beta propeller"/>
    <property type="match status" value="1"/>
</dbReference>
<dbReference type="SUPFAM" id="SSF117281">
    <property type="entry name" value="Kelch motif"/>
    <property type="match status" value="2"/>
</dbReference>
<evidence type="ECO:0000256" key="1">
    <source>
        <dbReference type="ARBA" id="ARBA00022441"/>
    </source>
</evidence>
<sequence length="331" mass="36445">MRYKLQPHLFPKQKPRVGETKKNKQWFLLTQTNTVKSLKIPSQGGAREAVQPHLNVSYNSAIALHKNKVMFCGGCSYQDDIKNAKCSIISFDGNIWKEEGNLMFPRYDATAVSVKGALYIFGGLSSFDLIENRTERFLNGNCETIFFGLARSRSLACAVVVKDLVFLIGGSFPQQPIEKILNFRCNQLLKQTCGNPETASSSVDCINISSKQLRQFAPLNEGRASFAATVIESTIYVFGGFSNNGDSLSSTEFLDTKDENPTWTFLTNAPVLLPMASSCLISDDEIIVLGGDSDQLFCYDTTSGTWKTSVKTEQEKLGNDVAGAKIFGLGM</sequence>
<dbReference type="SMART" id="SM00612">
    <property type="entry name" value="Kelch"/>
    <property type="match status" value="4"/>
</dbReference>
<evidence type="ECO:0000256" key="2">
    <source>
        <dbReference type="ARBA" id="ARBA00022737"/>
    </source>
</evidence>
<reference evidence="3" key="1">
    <citation type="submission" date="2020-04" db="EMBL/GenBank/DDBJ databases">
        <authorList>
            <person name="Neveu A P."/>
        </authorList>
    </citation>
    <scope>NUCLEOTIDE SEQUENCE</scope>
    <source>
        <tissue evidence="3">Whole embryo</tissue>
    </source>
</reference>
<dbReference type="InterPro" id="IPR006652">
    <property type="entry name" value="Kelch_1"/>
</dbReference>
<protein>
    <submittedName>
        <fullName evidence="3">Kelch-like protein 12</fullName>
    </submittedName>
</protein>
<evidence type="ECO:0000313" key="3">
    <source>
        <dbReference type="EMBL" id="CAB3259551.1"/>
    </source>
</evidence>
<name>A0A6F9DG04_9ASCI</name>